<evidence type="ECO:0000313" key="2">
    <source>
        <dbReference type="EMBL" id="KAG1900158.1"/>
    </source>
</evidence>
<dbReference type="Proteomes" id="UP001195769">
    <property type="component" value="Unassembled WGS sequence"/>
</dbReference>
<proteinExistence type="predicted"/>
<comment type="caution">
    <text evidence="2">The sequence shown here is derived from an EMBL/GenBank/DDBJ whole genome shotgun (WGS) entry which is preliminary data.</text>
</comment>
<name>A0AAD4E5K9_9AGAM</name>
<feature type="region of interest" description="Disordered" evidence="1">
    <location>
        <begin position="133"/>
        <end position="183"/>
    </location>
</feature>
<feature type="compositionally biased region" description="Polar residues" evidence="1">
    <location>
        <begin position="161"/>
        <end position="176"/>
    </location>
</feature>
<evidence type="ECO:0000313" key="3">
    <source>
        <dbReference type="Proteomes" id="UP001195769"/>
    </source>
</evidence>
<organism evidence="2 3">
    <name type="scientific">Suillus fuscotomentosus</name>
    <dbReference type="NCBI Taxonomy" id="1912939"/>
    <lineage>
        <taxon>Eukaryota</taxon>
        <taxon>Fungi</taxon>
        <taxon>Dikarya</taxon>
        <taxon>Basidiomycota</taxon>
        <taxon>Agaricomycotina</taxon>
        <taxon>Agaricomycetes</taxon>
        <taxon>Agaricomycetidae</taxon>
        <taxon>Boletales</taxon>
        <taxon>Suillineae</taxon>
        <taxon>Suillaceae</taxon>
        <taxon>Suillus</taxon>
    </lineage>
</organism>
<gene>
    <name evidence="2" type="ORF">F5891DRAFT_1188851</name>
</gene>
<keyword evidence="3" id="KW-1185">Reference proteome</keyword>
<evidence type="ECO:0000256" key="1">
    <source>
        <dbReference type="SAM" id="MobiDB-lite"/>
    </source>
</evidence>
<dbReference type="AlphaFoldDB" id="A0AAD4E5K9"/>
<dbReference type="RefSeq" id="XP_041225734.1">
    <property type="nucleotide sequence ID" value="XM_041367051.1"/>
</dbReference>
<dbReference type="GeneID" id="64661349"/>
<accession>A0AAD4E5K9</accession>
<dbReference type="EMBL" id="JABBWK010000028">
    <property type="protein sequence ID" value="KAG1900158.1"/>
    <property type="molecule type" value="Genomic_DNA"/>
</dbReference>
<reference evidence="2" key="1">
    <citation type="journal article" date="2020" name="New Phytol.">
        <title>Comparative genomics reveals dynamic genome evolution in host specialist ectomycorrhizal fungi.</title>
        <authorList>
            <person name="Lofgren L.A."/>
            <person name="Nguyen N.H."/>
            <person name="Vilgalys R."/>
            <person name="Ruytinx J."/>
            <person name="Liao H.L."/>
            <person name="Branco S."/>
            <person name="Kuo A."/>
            <person name="LaButti K."/>
            <person name="Lipzen A."/>
            <person name="Andreopoulos W."/>
            <person name="Pangilinan J."/>
            <person name="Riley R."/>
            <person name="Hundley H."/>
            <person name="Na H."/>
            <person name="Barry K."/>
            <person name="Grigoriev I.V."/>
            <person name="Stajich J.E."/>
            <person name="Kennedy P.G."/>
        </authorList>
    </citation>
    <scope>NUCLEOTIDE SEQUENCE</scope>
    <source>
        <strain evidence="2">FC203</strain>
    </source>
</reference>
<feature type="compositionally biased region" description="Acidic residues" evidence="1">
    <location>
        <begin position="134"/>
        <end position="145"/>
    </location>
</feature>
<sequence length="243" mass="27821">MDTLQLNEKRWANYETEKALTHLCAIGSMLHEGILQHVLFPINIYNIHWAAIEVNVIDQTLIFLGGVNPVMTLTSFIIGWAIMASLDLHAIFCNPLFNDNRAFSLCMEEFLDLAYDHLELLVPDDGMDICNGSDVDDASDFEPEETSSGAESEHDLEVEETQPSISTQSSSMQTNKPKLDLRTTDTDKNKGLFKFFPKVSCKEHLQCAWKPFAWELRDQERDHYQQEFNKFEKATCKHERAAE</sequence>
<protein>
    <submittedName>
        <fullName evidence="2">Uncharacterized protein</fullName>
    </submittedName>
</protein>